<evidence type="ECO:0000313" key="4">
    <source>
        <dbReference type="Proteomes" id="UP000465062"/>
    </source>
</evidence>
<dbReference type="GO" id="GO:0004527">
    <property type="term" value="F:exonuclease activity"/>
    <property type="evidence" value="ECO:0007669"/>
    <property type="project" value="UniProtKB-KW"/>
</dbReference>
<dbReference type="InterPro" id="IPR004843">
    <property type="entry name" value="Calcineurin-like_PHP"/>
</dbReference>
<sequence>MENIRFFHVADLHLDSPFTGLKHLPTELFERIHNSTFASFEKVVKEAIAREVDFMILSGDLFNEEDRSIRAQAKLVKQFQILHSHDIPVYVVHGNHDHLGSRRLELDMPDNIHIFHEETEVKQLTTRNGTLVDIVGFSYGTRHIRERRIGEYPKGTRGRYTIGILHGSEGSMNSSHETYAPFTLNELLEKNYHYWALGHIHQRRILHEEPYIVYSGNIQGRHRKETGAKGCYEVLLDEYQTELSFIPTHDLLWETCDVSLHGIGRFGEVFQRIQQAVETIHEDSLIEIVLTDEDSLPEDMMRKIENGDLLEALQSDIENHGELKWIHSIRRSPASTAIKERDPFLQDMISTLESLEGEELKEVLAELYEHPSIYRFLAPLEDEGKNDLIEETKHLLKSGGERN</sequence>
<evidence type="ECO:0000313" key="3">
    <source>
        <dbReference type="EMBL" id="QHE60890.1"/>
    </source>
</evidence>
<dbReference type="AlphaFoldDB" id="A0A6I6UQX1"/>
<keyword evidence="3" id="KW-0269">Exonuclease</keyword>
<dbReference type="InterPro" id="IPR014576">
    <property type="entry name" value="Pesterase_YhaO"/>
</dbReference>
<dbReference type="PANTHER" id="PTHR30337">
    <property type="entry name" value="COMPONENT OF ATP-DEPENDENT DSDNA EXONUCLEASE"/>
    <property type="match status" value="1"/>
</dbReference>
<evidence type="ECO:0000259" key="2">
    <source>
        <dbReference type="Pfam" id="PF00149"/>
    </source>
</evidence>
<reference evidence="3 4" key="1">
    <citation type="submission" date="2019-06" db="EMBL/GenBank/DDBJ databases">
        <title>An operon consisting of a P-type ATPase gene and a transcriptional regular gene given the different cadmium resistance in Bacillus vietamensis 151-6 and Bacillus marisflavi 151-25.</title>
        <authorList>
            <person name="Yu X."/>
        </authorList>
    </citation>
    <scope>NUCLEOTIDE SEQUENCE [LARGE SCALE GENOMIC DNA]</scope>
    <source>
        <strain evidence="3 4">151-6</strain>
    </source>
</reference>
<keyword evidence="1" id="KW-0378">Hydrolase</keyword>
<organism evidence="3 4">
    <name type="scientific">Rossellomorea vietnamensis</name>
    <dbReference type="NCBI Taxonomy" id="218284"/>
    <lineage>
        <taxon>Bacteria</taxon>
        <taxon>Bacillati</taxon>
        <taxon>Bacillota</taxon>
        <taxon>Bacilli</taxon>
        <taxon>Bacillales</taxon>
        <taxon>Bacillaceae</taxon>
        <taxon>Rossellomorea</taxon>
    </lineage>
</organism>
<dbReference type="PANTHER" id="PTHR30337:SF7">
    <property type="entry name" value="PHOSPHOESTERASE"/>
    <property type="match status" value="1"/>
</dbReference>
<dbReference type="InterPro" id="IPR029052">
    <property type="entry name" value="Metallo-depent_PP-like"/>
</dbReference>
<dbReference type="RefSeq" id="WP_159361703.1">
    <property type="nucleotide sequence ID" value="NZ_CP047394.1"/>
</dbReference>
<proteinExistence type="predicted"/>
<dbReference type="SUPFAM" id="SSF56300">
    <property type="entry name" value="Metallo-dependent phosphatases"/>
    <property type="match status" value="1"/>
</dbReference>
<protein>
    <submittedName>
        <fullName evidence="3">DNA repair exonuclease</fullName>
    </submittedName>
</protein>
<accession>A0A6I6UQX1</accession>
<feature type="domain" description="Calcineurin-like phosphoesterase" evidence="2">
    <location>
        <begin position="4"/>
        <end position="202"/>
    </location>
</feature>
<dbReference type="Pfam" id="PF00149">
    <property type="entry name" value="Metallophos"/>
    <property type="match status" value="1"/>
</dbReference>
<dbReference type="Proteomes" id="UP000465062">
    <property type="component" value="Chromosome"/>
</dbReference>
<dbReference type="InterPro" id="IPR041796">
    <property type="entry name" value="Mre11_N"/>
</dbReference>
<dbReference type="InterPro" id="IPR050535">
    <property type="entry name" value="DNA_Repair-Maintenance_Comp"/>
</dbReference>
<name>A0A6I6UQX1_9BACI</name>
<dbReference type="CDD" id="cd00840">
    <property type="entry name" value="MPP_Mre11_N"/>
    <property type="match status" value="1"/>
</dbReference>
<dbReference type="PIRSF" id="PIRSF033091">
    <property type="entry name" value="Pesterase_YhaO"/>
    <property type="match status" value="1"/>
</dbReference>
<dbReference type="Gene3D" id="3.60.21.10">
    <property type="match status" value="1"/>
</dbReference>
<evidence type="ECO:0000256" key="1">
    <source>
        <dbReference type="ARBA" id="ARBA00022801"/>
    </source>
</evidence>
<dbReference type="KEGG" id="bvq:FHE72_07535"/>
<gene>
    <name evidence="3" type="ORF">FHE72_07535</name>
</gene>
<keyword evidence="3" id="KW-0540">Nuclease</keyword>
<dbReference type="EMBL" id="CP047394">
    <property type="protein sequence ID" value="QHE60890.1"/>
    <property type="molecule type" value="Genomic_DNA"/>
</dbReference>